<keyword evidence="1" id="KW-0472">Membrane</keyword>
<dbReference type="EMBL" id="JBHSAB010000019">
    <property type="protein sequence ID" value="MFC3909042.1"/>
    <property type="molecule type" value="Genomic_DNA"/>
</dbReference>
<feature type="transmembrane region" description="Helical" evidence="1">
    <location>
        <begin position="128"/>
        <end position="152"/>
    </location>
</feature>
<protein>
    <submittedName>
        <fullName evidence="2">DUF6622 family protein</fullName>
    </submittedName>
</protein>
<dbReference type="Pfam" id="PF20327">
    <property type="entry name" value="DUF6622"/>
    <property type="match status" value="1"/>
</dbReference>
<feature type="transmembrane region" description="Helical" evidence="1">
    <location>
        <begin position="30"/>
        <end position="47"/>
    </location>
</feature>
<name>A0ABV8CG19_9GAMM</name>
<gene>
    <name evidence="2" type="ORF">ACFORL_08145</name>
</gene>
<proteinExistence type="predicted"/>
<dbReference type="InterPro" id="IPR046730">
    <property type="entry name" value="DUF6622"/>
</dbReference>
<keyword evidence="1" id="KW-1133">Transmembrane helix</keyword>
<organism evidence="2 3">
    <name type="scientific">Legionella dresdenensis</name>
    <dbReference type="NCBI Taxonomy" id="450200"/>
    <lineage>
        <taxon>Bacteria</taxon>
        <taxon>Pseudomonadati</taxon>
        <taxon>Pseudomonadota</taxon>
        <taxon>Gammaproteobacteria</taxon>
        <taxon>Legionellales</taxon>
        <taxon>Legionellaceae</taxon>
        <taxon>Legionella</taxon>
    </lineage>
</organism>
<reference evidence="3" key="1">
    <citation type="journal article" date="2019" name="Int. J. Syst. Evol. Microbiol.">
        <title>The Global Catalogue of Microorganisms (GCM) 10K type strain sequencing project: providing services to taxonomists for standard genome sequencing and annotation.</title>
        <authorList>
            <consortium name="The Broad Institute Genomics Platform"/>
            <consortium name="The Broad Institute Genome Sequencing Center for Infectious Disease"/>
            <person name="Wu L."/>
            <person name="Ma J."/>
        </authorList>
    </citation>
    <scope>NUCLEOTIDE SEQUENCE [LARGE SCALE GENOMIC DNA]</scope>
    <source>
        <strain evidence="3">CCUG 59858</strain>
    </source>
</reference>
<evidence type="ECO:0000313" key="3">
    <source>
        <dbReference type="Proteomes" id="UP001595758"/>
    </source>
</evidence>
<dbReference type="Proteomes" id="UP001595758">
    <property type="component" value="Unassembled WGS sequence"/>
</dbReference>
<keyword evidence="1" id="KW-0812">Transmembrane</keyword>
<feature type="transmembrane region" description="Helical" evidence="1">
    <location>
        <begin position="6"/>
        <end position="23"/>
    </location>
</feature>
<dbReference type="RefSeq" id="WP_382342889.1">
    <property type="nucleotide sequence ID" value="NZ_JBHSAB010000019.1"/>
</dbReference>
<comment type="caution">
    <text evidence="2">The sequence shown here is derived from an EMBL/GenBank/DDBJ whole genome shotgun (WGS) entry which is preliminary data.</text>
</comment>
<sequence>MNIPTYVFILFAVLVYMGIKRCFTRVIKVQRLFISPIFFSFFSIRGISELFDLTIFSLSLLFAGCLIGLFLGFKQVGNRNIRVDRKQKLIEVPGDLSMLFLIFSAFSSEFFIHYLVESESMLATTSTFKIISLIISGLFTGLSAGRAFNYFWRYRTSPDMPLAR</sequence>
<feature type="transmembrane region" description="Helical" evidence="1">
    <location>
        <begin position="94"/>
        <end position="116"/>
    </location>
</feature>
<feature type="transmembrane region" description="Helical" evidence="1">
    <location>
        <begin position="53"/>
        <end position="73"/>
    </location>
</feature>
<evidence type="ECO:0000313" key="2">
    <source>
        <dbReference type="EMBL" id="MFC3909042.1"/>
    </source>
</evidence>
<keyword evidence="3" id="KW-1185">Reference proteome</keyword>
<accession>A0ABV8CG19</accession>
<evidence type="ECO:0000256" key="1">
    <source>
        <dbReference type="SAM" id="Phobius"/>
    </source>
</evidence>